<protein>
    <submittedName>
        <fullName evidence="3">Copper amine oxidase N-terminal domain-containing protein</fullName>
    </submittedName>
</protein>
<evidence type="ECO:0000256" key="1">
    <source>
        <dbReference type="SAM" id="SignalP"/>
    </source>
</evidence>
<dbReference type="AlphaFoldDB" id="A0A9D1RWE7"/>
<sequence>MKQLWKKRIGAAAVCTALLTTGALAATVTYKTIQVQYSGIHLVVDGVPITPKDANGVEVEPFVYNGTTYLPVRAVGEAIGKQVTWEGSSQTVYIGEVPGAAEYLTVVCPPYQSSDYNSGKTFSMDGVSYHANSFYLSTPFIGDHPHALFNLNGQYSALEVTIGHLDRYANEENTIYVYLDGVYSQSITLKPEEMAKTVTIPLEYALQLKIQKDGYGDVGFANAKLIR</sequence>
<dbReference type="EMBL" id="DXGA01000216">
    <property type="protein sequence ID" value="HIW94855.1"/>
    <property type="molecule type" value="Genomic_DNA"/>
</dbReference>
<dbReference type="InterPro" id="IPR036582">
    <property type="entry name" value="Mao_N_sf"/>
</dbReference>
<feature type="signal peptide" evidence="1">
    <location>
        <begin position="1"/>
        <end position="25"/>
    </location>
</feature>
<reference evidence="3" key="2">
    <citation type="submission" date="2021-04" db="EMBL/GenBank/DDBJ databases">
        <authorList>
            <person name="Gilroy R."/>
        </authorList>
    </citation>
    <scope>NUCLEOTIDE SEQUENCE</scope>
    <source>
        <strain evidence="3">ChiGjej6B6-1540</strain>
    </source>
</reference>
<feature type="chain" id="PRO_5039198675" evidence="1">
    <location>
        <begin position="26"/>
        <end position="227"/>
    </location>
</feature>
<comment type="caution">
    <text evidence="3">The sequence shown here is derived from an EMBL/GenBank/DDBJ whole genome shotgun (WGS) entry which is preliminary data.</text>
</comment>
<evidence type="ECO:0000259" key="2">
    <source>
        <dbReference type="Pfam" id="PF07833"/>
    </source>
</evidence>
<organism evidence="3 4">
    <name type="scientific">Candidatus Flavonifractor merdipullorum</name>
    <dbReference type="NCBI Taxonomy" id="2838590"/>
    <lineage>
        <taxon>Bacteria</taxon>
        <taxon>Bacillati</taxon>
        <taxon>Bacillota</taxon>
        <taxon>Clostridia</taxon>
        <taxon>Eubacteriales</taxon>
        <taxon>Oscillospiraceae</taxon>
        <taxon>Flavonifractor</taxon>
    </lineage>
</organism>
<gene>
    <name evidence="3" type="ORF">H9868_10015</name>
</gene>
<proteinExistence type="predicted"/>
<name>A0A9D1RWE7_9FIRM</name>
<dbReference type="Proteomes" id="UP000824192">
    <property type="component" value="Unassembled WGS sequence"/>
</dbReference>
<evidence type="ECO:0000313" key="4">
    <source>
        <dbReference type="Proteomes" id="UP000824192"/>
    </source>
</evidence>
<feature type="domain" description="Copper amine oxidase-like N-terminal" evidence="2">
    <location>
        <begin position="58"/>
        <end position="94"/>
    </location>
</feature>
<reference evidence="3" key="1">
    <citation type="journal article" date="2021" name="PeerJ">
        <title>Extensive microbial diversity within the chicken gut microbiome revealed by metagenomics and culture.</title>
        <authorList>
            <person name="Gilroy R."/>
            <person name="Ravi A."/>
            <person name="Getino M."/>
            <person name="Pursley I."/>
            <person name="Horton D.L."/>
            <person name="Alikhan N.F."/>
            <person name="Baker D."/>
            <person name="Gharbi K."/>
            <person name="Hall N."/>
            <person name="Watson M."/>
            <person name="Adriaenssens E.M."/>
            <person name="Foster-Nyarko E."/>
            <person name="Jarju S."/>
            <person name="Secka A."/>
            <person name="Antonio M."/>
            <person name="Oren A."/>
            <person name="Chaudhuri R.R."/>
            <person name="La Ragione R."/>
            <person name="Hildebrand F."/>
            <person name="Pallen M.J."/>
        </authorList>
    </citation>
    <scope>NUCLEOTIDE SEQUENCE</scope>
    <source>
        <strain evidence="3">ChiGjej6B6-1540</strain>
    </source>
</reference>
<accession>A0A9D1RWE7</accession>
<evidence type="ECO:0000313" key="3">
    <source>
        <dbReference type="EMBL" id="HIW94855.1"/>
    </source>
</evidence>
<dbReference type="Pfam" id="PF07833">
    <property type="entry name" value="Cu_amine_oxidN1"/>
    <property type="match status" value="1"/>
</dbReference>
<dbReference type="SUPFAM" id="SSF55383">
    <property type="entry name" value="Copper amine oxidase, domain N"/>
    <property type="match status" value="1"/>
</dbReference>
<dbReference type="InterPro" id="IPR012854">
    <property type="entry name" value="Cu_amine_oxidase-like_N"/>
</dbReference>
<keyword evidence="1" id="KW-0732">Signal</keyword>